<protein>
    <submittedName>
        <fullName evidence="2">DUF4192 family protein</fullName>
    </submittedName>
</protein>
<dbReference type="EMBL" id="VTFX01000004">
    <property type="protein sequence ID" value="KAD3633217.1"/>
    <property type="molecule type" value="Genomic_DNA"/>
</dbReference>
<dbReference type="Pfam" id="PF13830">
    <property type="entry name" value="DUF4192"/>
    <property type="match status" value="2"/>
</dbReference>
<evidence type="ECO:0000256" key="1">
    <source>
        <dbReference type="SAM" id="MobiDB-lite"/>
    </source>
</evidence>
<dbReference type="Proteomes" id="UP000326852">
    <property type="component" value="Unassembled WGS sequence"/>
</dbReference>
<dbReference type="AlphaFoldDB" id="A0A5N6MHZ4"/>
<comment type="caution">
    <text evidence="2">The sequence shown here is derived from an EMBL/GenBank/DDBJ whole genome shotgun (WGS) entry which is preliminary data.</text>
</comment>
<accession>A0A5N6MHZ4</accession>
<feature type="compositionally biased region" description="Low complexity" evidence="1">
    <location>
        <begin position="232"/>
        <end position="248"/>
    </location>
</feature>
<name>A0A5N6MHZ4_9MICC</name>
<feature type="region of interest" description="Disordered" evidence="1">
    <location>
        <begin position="231"/>
        <end position="264"/>
    </location>
</feature>
<reference evidence="2 3" key="1">
    <citation type="submission" date="2019-08" db="EMBL/GenBank/DDBJ databases">
        <title>Arthrobacter sp. nov., isolated from plateau pika and Tibetan wild ass.</title>
        <authorList>
            <person name="Ge Y."/>
        </authorList>
    </citation>
    <scope>NUCLEOTIDE SEQUENCE [LARGE SCALE GENOMIC DNA]</scope>
    <source>
        <strain evidence="2 3">785</strain>
    </source>
</reference>
<keyword evidence="3" id="KW-1185">Reference proteome</keyword>
<gene>
    <name evidence="2" type="ORF">GD627_10370</name>
</gene>
<sequence>MSTEPADGTPRNPYRVSAPADILSLIPHTLGFEPRESLVLMGLCGGRLGATLRLDLPPGQAARAGNAAYAATACRFLAADTEADGVLLAMYTDAPWQDPANPPYRPLVRRLEKELDKAGIPLQDGWLVGEHTWRDYFCLRPGCCPWPGTPRSRIADSMLNTELVYRGSAFAATLERAVAESFPGQWPNGSTVAREQERFAGQLAGRWCERDQFRLTLRLWTECFAGALPRSAGQGADHAPGAGAAPYAEDISGSEAGNREEPPHRNAECAGFLLASLADRQVRDTLLVLAAVGEEAAFHGAEANGLVRRQLHPPLLPGAAPAGLREPVAFPVPRARRPQRAAAEFRSILVGQGINAPDWTLLDRAHAVFTDLVPVAGGDSKAALLSLLAWMEWARGRGSRAQIYLEHALEARAGYRLALLLRELLGTGILPDWTRSRTGSWPGIPDG</sequence>
<evidence type="ECO:0000313" key="3">
    <source>
        <dbReference type="Proteomes" id="UP000326852"/>
    </source>
</evidence>
<dbReference type="RefSeq" id="WP_152272419.1">
    <property type="nucleotide sequence ID" value="NZ_VTFX01000004.1"/>
</dbReference>
<organism evidence="2 3">
    <name type="scientific">Arthrobacter yangruifuii</name>
    <dbReference type="NCBI Taxonomy" id="2606616"/>
    <lineage>
        <taxon>Bacteria</taxon>
        <taxon>Bacillati</taxon>
        <taxon>Actinomycetota</taxon>
        <taxon>Actinomycetes</taxon>
        <taxon>Micrococcales</taxon>
        <taxon>Micrococcaceae</taxon>
        <taxon>Arthrobacter</taxon>
    </lineage>
</organism>
<dbReference type="InterPro" id="IPR025447">
    <property type="entry name" value="DUF4192"/>
</dbReference>
<proteinExistence type="predicted"/>
<evidence type="ECO:0000313" key="2">
    <source>
        <dbReference type="EMBL" id="KAD3633217.1"/>
    </source>
</evidence>